<gene>
    <name evidence="2" type="ORF">POTOM_048202</name>
</gene>
<sequence length="93" mass="10486">MIHGKEVSEEGRLAFQALFAREVLPQSFSPLHDLKSKMHQNEDTGEKKDAEEKDGDASLINLNSKTRECLALVIKKGRRMLCLDVKTMGRRGC</sequence>
<proteinExistence type="predicted"/>
<dbReference type="Proteomes" id="UP000886885">
    <property type="component" value="Chromosome 14D"/>
</dbReference>
<evidence type="ECO:0000313" key="2">
    <source>
        <dbReference type="EMBL" id="KAG6748285.1"/>
    </source>
</evidence>
<keyword evidence="3" id="KW-1185">Reference proteome</keyword>
<evidence type="ECO:0000256" key="1">
    <source>
        <dbReference type="SAM" id="MobiDB-lite"/>
    </source>
</evidence>
<dbReference type="AlphaFoldDB" id="A0A8X7YNM4"/>
<dbReference type="OrthoDB" id="1739791at2759"/>
<comment type="caution">
    <text evidence="2">The sequence shown here is derived from an EMBL/GenBank/DDBJ whole genome shotgun (WGS) entry which is preliminary data.</text>
</comment>
<accession>A0A8X7YNM4</accession>
<protein>
    <submittedName>
        <fullName evidence="2">Uncharacterized protein</fullName>
    </submittedName>
</protein>
<reference evidence="2" key="1">
    <citation type="journal article" date="2020" name="bioRxiv">
        <title>Hybrid origin of Populus tomentosa Carr. identified through genome sequencing and phylogenomic analysis.</title>
        <authorList>
            <person name="An X."/>
            <person name="Gao K."/>
            <person name="Chen Z."/>
            <person name="Li J."/>
            <person name="Yang X."/>
            <person name="Yang X."/>
            <person name="Zhou J."/>
            <person name="Guo T."/>
            <person name="Zhao T."/>
            <person name="Huang S."/>
            <person name="Miao D."/>
            <person name="Khan W.U."/>
            <person name="Rao P."/>
            <person name="Ye M."/>
            <person name="Lei B."/>
            <person name="Liao W."/>
            <person name="Wang J."/>
            <person name="Ji L."/>
            <person name="Li Y."/>
            <person name="Guo B."/>
            <person name="Mustafa N.S."/>
            <person name="Li S."/>
            <person name="Yun Q."/>
            <person name="Keller S.R."/>
            <person name="Mao J."/>
            <person name="Zhang R."/>
            <person name="Strauss S.H."/>
        </authorList>
    </citation>
    <scope>NUCLEOTIDE SEQUENCE</scope>
    <source>
        <strain evidence="2">GM15</strain>
        <tissue evidence="2">Leaf</tissue>
    </source>
</reference>
<feature type="region of interest" description="Disordered" evidence="1">
    <location>
        <begin position="30"/>
        <end position="59"/>
    </location>
</feature>
<name>A0A8X7YNM4_POPTO</name>
<dbReference type="EMBL" id="JAAWWB010000028">
    <property type="protein sequence ID" value="KAG6748285.1"/>
    <property type="molecule type" value="Genomic_DNA"/>
</dbReference>
<organism evidence="2 3">
    <name type="scientific">Populus tomentosa</name>
    <name type="common">Chinese white poplar</name>
    <dbReference type="NCBI Taxonomy" id="118781"/>
    <lineage>
        <taxon>Eukaryota</taxon>
        <taxon>Viridiplantae</taxon>
        <taxon>Streptophyta</taxon>
        <taxon>Embryophyta</taxon>
        <taxon>Tracheophyta</taxon>
        <taxon>Spermatophyta</taxon>
        <taxon>Magnoliopsida</taxon>
        <taxon>eudicotyledons</taxon>
        <taxon>Gunneridae</taxon>
        <taxon>Pentapetalae</taxon>
        <taxon>rosids</taxon>
        <taxon>fabids</taxon>
        <taxon>Malpighiales</taxon>
        <taxon>Salicaceae</taxon>
        <taxon>Saliceae</taxon>
        <taxon>Populus</taxon>
    </lineage>
</organism>
<feature type="compositionally biased region" description="Basic and acidic residues" evidence="1">
    <location>
        <begin position="32"/>
        <end position="51"/>
    </location>
</feature>
<evidence type="ECO:0000313" key="3">
    <source>
        <dbReference type="Proteomes" id="UP000886885"/>
    </source>
</evidence>